<dbReference type="InterPro" id="IPR038765">
    <property type="entry name" value="Papain-like_cys_pep_sf"/>
</dbReference>
<organism evidence="2 3">
    <name type="scientific">Artemisia annua</name>
    <name type="common">Sweet wormwood</name>
    <dbReference type="NCBI Taxonomy" id="35608"/>
    <lineage>
        <taxon>Eukaryota</taxon>
        <taxon>Viridiplantae</taxon>
        <taxon>Streptophyta</taxon>
        <taxon>Embryophyta</taxon>
        <taxon>Tracheophyta</taxon>
        <taxon>Spermatophyta</taxon>
        <taxon>Magnoliopsida</taxon>
        <taxon>eudicotyledons</taxon>
        <taxon>Gunneridae</taxon>
        <taxon>Pentapetalae</taxon>
        <taxon>asterids</taxon>
        <taxon>campanulids</taxon>
        <taxon>Asterales</taxon>
        <taxon>Asteraceae</taxon>
        <taxon>Asteroideae</taxon>
        <taxon>Anthemideae</taxon>
        <taxon>Artemisiinae</taxon>
        <taxon>Artemisia</taxon>
    </lineage>
</organism>
<evidence type="ECO:0000313" key="2">
    <source>
        <dbReference type="EMBL" id="PWA40331.1"/>
    </source>
</evidence>
<dbReference type="PANTHER" id="PTHR13343">
    <property type="entry name" value="CREG1 PROTEIN"/>
    <property type="match status" value="1"/>
</dbReference>
<dbReference type="InterPro" id="IPR012349">
    <property type="entry name" value="Split_barrel_FMN-bd"/>
</dbReference>
<keyword evidence="3" id="KW-1185">Reference proteome</keyword>
<dbReference type="OrthoDB" id="2138282at2759"/>
<protein>
    <recommendedName>
        <fullName evidence="1">Cathepsin propeptide inhibitor domain-containing protein</fullName>
    </recommendedName>
</protein>
<dbReference type="STRING" id="35608.A0A2U1KU93"/>
<dbReference type="Pfam" id="PF08246">
    <property type="entry name" value="Inhibitor_I29"/>
    <property type="match status" value="1"/>
</dbReference>
<accession>A0A2U1KU93</accession>
<dbReference type="SUPFAM" id="SSF54001">
    <property type="entry name" value="Cysteine proteinases"/>
    <property type="match status" value="1"/>
</dbReference>
<gene>
    <name evidence="2" type="ORF">CTI12_AA461160</name>
</gene>
<dbReference type="InterPro" id="IPR013201">
    <property type="entry name" value="Prot_inhib_I29"/>
</dbReference>
<sequence length="178" mass="21105">MPPQEEDADILAFQEWKKTWYKNYATSDEDKTRFENFKENLRYSREYHPPPPSSGLTLLELLDDKADRPFEEHFGYFRLDRDLMANPKCSLLVAIDPEDRTDMIITLYGDAIPVHETQIDDVRASYLAKHPDAFWVDFSDFQFFRIEPKVVSFVSGVRCYSFEFTNKEYKEAKVDQIY</sequence>
<proteinExistence type="predicted"/>
<dbReference type="AlphaFoldDB" id="A0A2U1KU93"/>
<dbReference type="SUPFAM" id="SSF50475">
    <property type="entry name" value="FMN-binding split barrel"/>
    <property type="match status" value="1"/>
</dbReference>
<dbReference type="EMBL" id="PKPP01013866">
    <property type="protein sequence ID" value="PWA40331.1"/>
    <property type="molecule type" value="Genomic_DNA"/>
</dbReference>
<dbReference type="Proteomes" id="UP000245207">
    <property type="component" value="Unassembled WGS sequence"/>
</dbReference>
<evidence type="ECO:0000259" key="1">
    <source>
        <dbReference type="Pfam" id="PF08246"/>
    </source>
</evidence>
<comment type="caution">
    <text evidence="2">The sequence shown here is derived from an EMBL/GenBank/DDBJ whole genome shotgun (WGS) entry which is preliminary data.</text>
</comment>
<reference evidence="2 3" key="1">
    <citation type="journal article" date="2018" name="Mol. Plant">
        <title>The genome of Artemisia annua provides insight into the evolution of Asteraceae family and artemisinin biosynthesis.</title>
        <authorList>
            <person name="Shen Q."/>
            <person name="Zhang L."/>
            <person name="Liao Z."/>
            <person name="Wang S."/>
            <person name="Yan T."/>
            <person name="Shi P."/>
            <person name="Liu M."/>
            <person name="Fu X."/>
            <person name="Pan Q."/>
            <person name="Wang Y."/>
            <person name="Lv Z."/>
            <person name="Lu X."/>
            <person name="Zhang F."/>
            <person name="Jiang W."/>
            <person name="Ma Y."/>
            <person name="Chen M."/>
            <person name="Hao X."/>
            <person name="Li L."/>
            <person name="Tang Y."/>
            <person name="Lv G."/>
            <person name="Zhou Y."/>
            <person name="Sun X."/>
            <person name="Brodelius P.E."/>
            <person name="Rose J.K.C."/>
            <person name="Tang K."/>
        </authorList>
    </citation>
    <scope>NUCLEOTIDE SEQUENCE [LARGE SCALE GENOMIC DNA]</scope>
    <source>
        <strain evidence="3">cv. Huhao1</strain>
        <tissue evidence="2">Leaf</tissue>
    </source>
</reference>
<feature type="domain" description="Cathepsin propeptide inhibitor" evidence="1">
    <location>
        <begin position="13"/>
        <end position="46"/>
    </location>
</feature>
<evidence type="ECO:0000313" key="3">
    <source>
        <dbReference type="Proteomes" id="UP000245207"/>
    </source>
</evidence>
<dbReference type="Gene3D" id="2.30.110.10">
    <property type="entry name" value="Electron Transport, Fmn-binding Protein, Chain A"/>
    <property type="match status" value="1"/>
</dbReference>
<dbReference type="Gene3D" id="1.10.287.2250">
    <property type="match status" value="1"/>
</dbReference>
<name>A0A2U1KU93_ARTAN</name>
<dbReference type="PANTHER" id="PTHR13343:SF31">
    <property type="entry name" value="FMN-BINDING SPLIT BARREL, HEME OXYGENASE HUGZ-LIKE SUPERFAMILY"/>
    <property type="match status" value="1"/>
</dbReference>
<dbReference type="GO" id="GO:0005737">
    <property type="term" value="C:cytoplasm"/>
    <property type="evidence" value="ECO:0007669"/>
    <property type="project" value="UniProtKB-ARBA"/>
</dbReference>